<keyword evidence="4 10" id="KW-1133">Transmembrane helix</keyword>
<comment type="similarity">
    <text evidence="7 10">Belongs to the fluoride channel Fluc/FEX (TC 1.A.43) family.</text>
</comment>
<comment type="activity regulation">
    <text evidence="10">Na(+) is not transported, but it plays an essential structural role and its presence is essential for fluoride channel function.</text>
</comment>
<feature type="binding site" evidence="10">
    <location>
        <position position="75"/>
    </location>
    <ligand>
        <name>Na(+)</name>
        <dbReference type="ChEBI" id="CHEBI:29101"/>
        <note>structural</note>
    </ligand>
</feature>
<proteinExistence type="inferred from homology"/>
<evidence type="ECO:0000256" key="8">
    <source>
        <dbReference type="ARBA" id="ARBA00035585"/>
    </source>
</evidence>
<keyword evidence="10" id="KW-0479">Metal-binding</keyword>
<dbReference type="AlphaFoldDB" id="A0AAU9R663"/>
<dbReference type="RefSeq" id="WP_260368917.1">
    <property type="nucleotide sequence ID" value="NZ_OV915080.1"/>
</dbReference>
<feature type="transmembrane region" description="Helical" evidence="10">
    <location>
        <begin position="7"/>
        <end position="24"/>
    </location>
</feature>
<dbReference type="GO" id="GO:0140114">
    <property type="term" value="P:cellular detoxification of fluoride"/>
    <property type="evidence" value="ECO:0007669"/>
    <property type="project" value="UniProtKB-UniRule"/>
</dbReference>
<evidence type="ECO:0000256" key="2">
    <source>
        <dbReference type="ARBA" id="ARBA00022475"/>
    </source>
</evidence>
<feature type="transmembrane region" description="Helical" evidence="10">
    <location>
        <begin position="59"/>
        <end position="82"/>
    </location>
</feature>
<dbReference type="Pfam" id="PF02537">
    <property type="entry name" value="CRCB"/>
    <property type="match status" value="1"/>
</dbReference>
<feature type="transmembrane region" description="Helical" evidence="10">
    <location>
        <begin position="30"/>
        <end position="52"/>
    </location>
</feature>
<dbReference type="EMBL" id="OV915080">
    <property type="protein sequence ID" value="CAH1706525.1"/>
    <property type="molecule type" value="Genomic_DNA"/>
</dbReference>
<keyword evidence="10" id="KW-0406">Ion transport</keyword>
<keyword evidence="2 10" id="KW-1003">Cell membrane</keyword>
<keyword evidence="3 10" id="KW-0812">Transmembrane</keyword>
<comment type="subcellular location">
    <subcellularLocation>
        <location evidence="1 10">Cell membrane</location>
        <topology evidence="1 10">Multi-pass membrane protein</topology>
    </subcellularLocation>
</comment>
<dbReference type="PANTHER" id="PTHR28259:SF1">
    <property type="entry name" value="FLUORIDE EXPORT PROTEIN 1-RELATED"/>
    <property type="match status" value="1"/>
</dbReference>
<evidence type="ECO:0000256" key="1">
    <source>
        <dbReference type="ARBA" id="ARBA00004651"/>
    </source>
</evidence>
<evidence type="ECO:0000256" key="10">
    <source>
        <dbReference type="HAMAP-Rule" id="MF_00454"/>
    </source>
</evidence>
<reference evidence="11" key="1">
    <citation type="submission" date="2022-02" db="EMBL/GenBank/DDBJ databases">
        <authorList>
            <person name="Deutsch MARIE S."/>
        </authorList>
    </citation>
    <scope>NUCLEOTIDE SEQUENCE</scope>
    <source>
        <strain evidence="11">CIRM-BIA865</strain>
    </source>
</reference>
<comment type="catalytic activity">
    <reaction evidence="8">
        <text>fluoride(in) = fluoride(out)</text>
        <dbReference type="Rhea" id="RHEA:76159"/>
        <dbReference type="ChEBI" id="CHEBI:17051"/>
    </reaction>
    <physiologicalReaction direction="left-to-right" evidence="8">
        <dbReference type="Rhea" id="RHEA:76160"/>
    </physiologicalReaction>
</comment>
<dbReference type="GO" id="GO:0046872">
    <property type="term" value="F:metal ion binding"/>
    <property type="evidence" value="ECO:0007669"/>
    <property type="project" value="UniProtKB-KW"/>
</dbReference>
<evidence type="ECO:0000256" key="5">
    <source>
        <dbReference type="ARBA" id="ARBA00023136"/>
    </source>
</evidence>
<keyword evidence="10" id="KW-0813">Transport</keyword>
<evidence type="ECO:0000256" key="4">
    <source>
        <dbReference type="ARBA" id="ARBA00022989"/>
    </source>
</evidence>
<evidence type="ECO:0000256" key="7">
    <source>
        <dbReference type="ARBA" id="ARBA00035120"/>
    </source>
</evidence>
<feature type="transmembrane region" description="Helical" evidence="10">
    <location>
        <begin position="94"/>
        <end position="114"/>
    </location>
</feature>
<gene>
    <name evidence="10 11" type="primary">crcB</name>
    <name evidence="10" type="synonym">fluC</name>
    <name evidence="11" type="ORF">LDD865_1368</name>
</gene>
<dbReference type="Proteomes" id="UP001295440">
    <property type="component" value="Chromosome"/>
</dbReference>
<dbReference type="GO" id="GO:0062054">
    <property type="term" value="F:fluoride channel activity"/>
    <property type="evidence" value="ECO:0007669"/>
    <property type="project" value="UniProtKB-UniRule"/>
</dbReference>
<evidence type="ECO:0000256" key="9">
    <source>
        <dbReference type="ARBA" id="ARBA00049940"/>
    </source>
</evidence>
<keyword evidence="6 10" id="KW-0407">Ion channel</keyword>
<dbReference type="HAMAP" id="MF_00454">
    <property type="entry name" value="FluC"/>
    <property type="match status" value="1"/>
</dbReference>
<dbReference type="InterPro" id="IPR003691">
    <property type="entry name" value="FluC"/>
</dbReference>
<evidence type="ECO:0000256" key="3">
    <source>
        <dbReference type="ARBA" id="ARBA00022692"/>
    </source>
</evidence>
<sequence>MDTVKNYLSVAFFAFWGGLTRYGLTEALSFYGTVIANLLGCFLLAFLTYFFLRTSNNSRAWLTIGLGTGFVGAFTTFSSFNLDAFKLLLGGQNFGALLYFTGTIAAGFLFAWAGKQAANFAAGKLLERG</sequence>
<accession>A0AAU9R663</accession>
<protein>
    <recommendedName>
        <fullName evidence="10">Fluoride-specific ion channel FluC</fullName>
    </recommendedName>
</protein>
<keyword evidence="5 10" id="KW-0472">Membrane</keyword>
<evidence type="ECO:0000313" key="12">
    <source>
        <dbReference type="Proteomes" id="UP001295440"/>
    </source>
</evidence>
<comment type="function">
    <text evidence="9 10">Fluoride-specific ion channel. Important for reducing fluoride concentration in the cell, thus reducing its toxicity.</text>
</comment>
<dbReference type="PANTHER" id="PTHR28259">
    <property type="entry name" value="FLUORIDE EXPORT PROTEIN 1-RELATED"/>
    <property type="match status" value="1"/>
</dbReference>
<name>A0AAU9R663_9LACO</name>
<evidence type="ECO:0000256" key="6">
    <source>
        <dbReference type="ARBA" id="ARBA00023303"/>
    </source>
</evidence>
<evidence type="ECO:0000313" key="11">
    <source>
        <dbReference type="EMBL" id="CAH1706525.1"/>
    </source>
</evidence>
<feature type="binding site" evidence="10">
    <location>
        <position position="72"/>
    </location>
    <ligand>
        <name>Na(+)</name>
        <dbReference type="ChEBI" id="CHEBI:29101"/>
        <note>structural</note>
    </ligand>
</feature>
<dbReference type="GO" id="GO:0005886">
    <property type="term" value="C:plasma membrane"/>
    <property type="evidence" value="ECO:0007669"/>
    <property type="project" value="UniProtKB-SubCell"/>
</dbReference>
<organism evidence="11 12">
    <name type="scientific">Lactobacillus delbrueckii subsp. delbrueckii</name>
    <dbReference type="NCBI Taxonomy" id="83684"/>
    <lineage>
        <taxon>Bacteria</taxon>
        <taxon>Bacillati</taxon>
        <taxon>Bacillota</taxon>
        <taxon>Bacilli</taxon>
        <taxon>Lactobacillales</taxon>
        <taxon>Lactobacillaceae</taxon>
        <taxon>Lactobacillus</taxon>
    </lineage>
</organism>
<keyword evidence="10" id="KW-0915">Sodium</keyword>